<gene>
    <name evidence="12" type="ORF">Tdes44962_MAKER04582</name>
</gene>
<dbReference type="GO" id="GO:0070006">
    <property type="term" value="F:metalloaminopeptidase activity"/>
    <property type="evidence" value="ECO:0007669"/>
    <property type="project" value="TreeGrafter"/>
</dbReference>
<dbReference type="PANTHER" id="PTHR28570">
    <property type="entry name" value="ASPARTYL AMINOPEPTIDASE"/>
    <property type="match status" value="1"/>
</dbReference>
<dbReference type="OrthoDB" id="9880441at2759"/>
<dbReference type="PANTHER" id="PTHR28570:SF3">
    <property type="entry name" value="ASPARTYL AMINOPEPTIDASE"/>
    <property type="match status" value="1"/>
</dbReference>
<comment type="similarity">
    <text evidence="3 11">Belongs to the peptidase M18 family.</text>
</comment>
<keyword evidence="6 11" id="KW-0645">Protease</keyword>
<evidence type="ECO:0000256" key="5">
    <source>
        <dbReference type="ARBA" id="ARBA00022438"/>
    </source>
</evidence>
<reference evidence="12 13" key="1">
    <citation type="journal article" date="2018" name="IMA Fungus">
        <title>IMA Genome-F 10: Nine draft genome sequences of Claviceps purpurea s.lat., including C. arundinis, C. humidiphila, and C. cf. spartinae, pseudomolecules for the pitch canker pathogen Fusarium circinatum, draft genome of Davidsoniella eucalypti, Grosmannia galeiformis, Quambalaria eucalypti, and Teratosphaeria destructans.</title>
        <authorList>
            <person name="Wingfield B.D."/>
            <person name="Liu M."/>
            <person name="Nguyen H.D."/>
            <person name="Lane F.A."/>
            <person name="Morgan S.W."/>
            <person name="De Vos L."/>
            <person name="Wilken P.M."/>
            <person name="Duong T.A."/>
            <person name="Aylward J."/>
            <person name="Coetzee M.P."/>
            <person name="Dadej K."/>
            <person name="De Beer Z.W."/>
            <person name="Findlay W."/>
            <person name="Havenga M."/>
            <person name="Kolarik M."/>
            <person name="Menzies J.G."/>
            <person name="Naidoo K."/>
            <person name="Pochopski O."/>
            <person name="Shoukouhi P."/>
            <person name="Santana Q.C."/>
            <person name="Seifert K.A."/>
            <person name="Soal N."/>
            <person name="Steenkamp E.T."/>
            <person name="Tatham C.T."/>
            <person name="van der Nest M.A."/>
            <person name="Wingfield M.J."/>
        </authorList>
    </citation>
    <scope>NUCLEOTIDE SEQUENCE [LARGE SCALE GENOMIC DNA]</scope>
    <source>
        <strain evidence="12">CMW44962</strain>
    </source>
</reference>
<evidence type="ECO:0000256" key="6">
    <source>
        <dbReference type="ARBA" id="ARBA00022670"/>
    </source>
</evidence>
<dbReference type="NCBIfam" id="NF002759">
    <property type="entry name" value="PRK02813.1"/>
    <property type="match status" value="1"/>
</dbReference>
<comment type="caution">
    <text evidence="12">The sequence shown here is derived from an EMBL/GenBank/DDBJ whole genome shotgun (WGS) entry which is preliminary data.</text>
</comment>
<dbReference type="EMBL" id="RIBY02002189">
    <property type="protein sequence ID" value="KAH9823622.1"/>
    <property type="molecule type" value="Genomic_DNA"/>
</dbReference>
<keyword evidence="5 11" id="KW-0031">Aminopeptidase</keyword>
<dbReference type="InterPro" id="IPR023358">
    <property type="entry name" value="Peptidase_M18_dom2"/>
</dbReference>
<keyword evidence="10 11" id="KW-0482">Metalloprotease</keyword>
<dbReference type="EC" id="3.4.11.21" evidence="4"/>
<protein>
    <recommendedName>
        <fullName evidence="4">aspartyl aminopeptidase</fullName>
        <ecNumber evidence="4">3.4.11.21</ecNumber>
    </recommendedName>
</protein>
<evidence type="ECO:0000256" key="2">
    <source>
        <dbReference type="ARBA" id="ARBA00001947"/>
    </source>
</evidence>
<dbReference type="Gene3D" id="3.40.630.10">
    <property type="entry name" value="Zn peptidases"/>
    <property type="match status" value="1"/>
</dbReference>
<dbReference type="SUPFAM" id="SSF53187">
    <property type="entry name" value="Zn-dependent exopeptidases"/>
    <property type="match status" value="1"/>
</dbReference>
<evidence type="ECO:0000313" key="12">
    <source>
        <dbReference type="EMBL" id="KAH9823622.1"/>
    </source>
</evidence>
<dbReference type="Pfam" id="PF02127">
    <property type="entry name" value="Peptidase_M18"/>
    <property type="match status" value="1"/>
</dbReference>
<evidence type="ECO:0000256" key="10">
    <source>
        <dbReference type="ARBA" id="ARBA00023049"/>
    </source>
</evidence>
<keyword evidence="7 11" id="KW-0479">Metal-binding</keyword>
<reference evidence="12 13" key="2">
    <citation type="journal article" date="2021" name="Curr. Genet.">
        <title>Genetic response to nitrogen starvation in the aggressive Eucalyptus foliar pathogen Teratosphaeria destructans.</title>
        <authorList>
            <person name="Havenga M."/>
            <person name="Wingfield B.D."/>
            <person name="Wingfield M.J."/>
            <person name="Dreyer L.L."/>
            <person name="Roets F."/>
            <person name="Aylward J."/>
        </authorList>
    </citation>
    <scope>NUCLEOTIDE SEQUENCE [LARGE SCALE GENOMIC DNA]</scope>
    <source>
        <strain evidence="12">CMW44962</strain>
    </source>
</reference>
<evidence type="ECO:0000256" key="4">
    <source>
        <dbReference type="ARBA" id="ARBA00011965"/>
    </source>
</evidence>
<accession>A0A9W7SM88</accession>
<dbReference type="GO" id="GO:0006508">
    <property type="term" value="P:proteolysis"/>
    <property type="evidence" value="ECO:0007669"/>
    <property type="project" value="UniProtKB-KW"/>
</dbReference>
<dbReference type="AlphaFoldDB" id="A0A9W7SM88"/>
<comment type="catalytic activity">
    <reaction evidence="1">
        <text>Release of an N-terminal aspartate or glutamate from a peptide, with a preference for aspartate.</text>
        <dbReference type="EC" id="3.4.11.21"/>
    </reaction>
</comment>
<dbReference type="InterPro" id="IPR001948">
    <property type="entry name" value="Peptidase_M18"/>
</dbReference>
<comment type="cofactor">
    <cofactor evidence="2">
        <name>Zn(2+)</name>
        <dbReference type="ChEBI" id="CHEBI:29105"/>
    </cofactor>
</comment>
<evidence type="ECO:0000256" key="7">
    <source>
        <dbReference type="ARBA" id="ARBA00022723"/>
    </source>
</evidence>
<sequence length="463" mass="50980">MSHTACIPDFLAFLKACPTPYHTVQEIRRRLKVCGFDELSESSTWDHQCRRNGNYFVVREASLVCLSLGPTWQPGDPAAIIAAHTDSPSLRLKPRSKDVDHGVFGFAVEPYGNGTWQTWYDRDLSVAGRVLTMDGKERLQQGLFDIDQPICRIPSLARFLAGSDSWPANNKQNHLRPIAGTIPAPALDITTSSLEDGLQLMTMDRRHHASLLDMIAERLEIPVASIYEIEAFLHDSQEPCLGGLHGEFIFAQRLDNLCMCYCALQGLLRSKAHRNGDSTTSTLQVVSFFDHEEIGSRSAQGAQSDFLPSVLRRLSKLPCTTQTQDAYEQMTAKSLLVSADMAHGMHPNFPDKGEPAHSPRLNSGVALKVNANMRYATCLPGFAIIRMLAEKASVPLQLFTVDNNTTCGTTIGPLLSSLLRTQGLDLGLAQWSMHSIRETAGVADVEHAIVLFEAFLSEFAGCP</sequence>
<dbReference type="Gene3D" id="2.30.250.10">
    <property type="entry name" value="Aminopeptidase i, Domain 2"/>
    <property type="match status" value="1"/>
</dbReference>
<evidence type="ECO:0000256" key="8">
    <source>
        <dbReference type="ARBA" id="ARBA00022801"/>
    </source>
</evidence>
<dbReference type="CDD" id="cd05658">
    <property type="entry name" value="M18_DAP"/>
    <property type="match status" value="1"/>
</dbReference>
<evidence type="ECO:0000313" key="13">
    <source>
        <dbReference type="Proteomes" id="UP001138500"/>
    </source>
</evidence>
<keyword evidence="13" id="KW-1185">Reference proteome</keyword>
<dbReference type="GO" id="GO:0000324">
    <property type="term" value="C:fungal-type vacuole"/>
    <property type="evidence" value="ECO:0007669"/>
    <property type="project" value="TreeGrafter"/>
</dbReference>
<dbReference type="Proteomes" id="UP001138500">
    <property type="component" value="Unassembled WGS sequence"/>
</dbReference>
<evidence type="ECO:0000256" key="9">
    <source>
        <dbReference type="ARBA" id="ARBA00022833"/>
    </source>
</evidence>
<dbReference type="SUPFAM" id="SSF101821">
    <property type="entry name" value="Aminopeptidase/glucanase lid domain"/>
    <property type="match status" value="1"/>
</dbReference>
<keyword evidence="9 11" id="KW-0862">Zinc</keyword>
<evidence type="ECO:0000256" key="3">
    <source>
        <dbReference type="ARBA" id="ARBA00008290"/>
    </source>
</evidence>
<evidence type="ECO:0000256" key="1">
    <source>
        <dbReference type="ARBA" id="ARBA00001335"/>
    </source>
</evidence>
<dbReference type="GO" id="GO:0008270">
    <property type="term" value="F:zinc ion binding"/>
    <property type="evidence" value="ECO:0007669"/>
    <property type="project" value="InterPro"/>
</dbReference>
<proteinExistence type="inferred from homology"/>
<name>A0A9W7SM88_9PEZI</name>
<dbReference type="PRINTS" id="PR00932">
    <property type="entry name" value="AMINO1PTASE"/>
</dbReference>
<evidence type="ECO:0000256" key="11">
    <source>
        <dbReference type="RuleBase" id="RU004386"/>
    </source>
</evidence>
<keyword evidence="8 11" id="KW-0378">Hydrolase</keyword>
<organism evidence="12 13">
    <name type="scientific">Teratosphaeria destructans</name>
    <dbReference type="NCBI Taxonomy" id="418781"/>
    <lineage>
        <taxon>Eukaryota</taxon>
        <taxon>Fungi</taxon>
        <taxon>Dikarya</taxon>
        <taxon>Ascomycota</taxon>
        <taxon>Pezizomycotina</taxon>
        <taxon>Dothideomycetes</taxon>
        <taxon>Dothideomycetidae</taxon>
        <taxon>Mycosphaerellales</taxon>
        <taxon>Teratosphaeriaceae</taxon>
        <taxon>Teratosphaeria</taxon>
    </lineage>
</organism>